<accession>A0A6A6A229</accession>
<sequence length="99" mass="10769">MLRNRCNVSLDSIDSPDNGGPPCPLCYSNPNYPSLGLIVVPTRLDLLVELERACPALQYSHVQVPAGRNAALYQCDGSTRHKQHLVYALKDAVTVLAHG</sequence>
<evidence type="ECO:0000313" key="2">
    <source>
        <dbReference type="Proteomes" id="UP000799771"/>
    </source>
</evidence>
<reference evidence="1" key="1">
    <citation type="journal article" date="2020" name="Stud. Mycol.">
        <title>101 Dothideomycetes genomes: a test case for predicting lifestyles and emergence of pathogens.</title>
        <authorList>
            <person name="Haridas S."/>
            <person name="Albert R."/>
            <person name="Binder M."/>
            <person name="Bloem J."/>
            <person name="Labutti K."/>
            <person name="Salamov A."/>
            <person name="Andreopoulos B."/>
            <person name="Baker S."/>
            <person name="Barry K."/>
            <person name="Bills G."/>
            <person name="Bluhm B."/>
            <person name="Cannon C."/>
            <person name="Castanera R."/>
            <person name="Culley D."/>
            <person name="Daum C."/>
            <person name="Ezra D."/>
            <person name="Gonzalez J."/>
            <person name="Henrissat B."/>
            <person name="Kuo A."/>
            <person name="Liang C."/>
            <person name="Lipzen A."/>
            <person name="Lutzoni F."/>
            <person name="Magnuson J."/>
            <person name="Mondo S."/>
            <person name="Nolan M."/>
            <person name="Ohm R."/>
            <person name="Pangilinan J."/>
            <person name="Park H.-J."/>
            <person name="Ramirez L."/>
            <person name="Alfaro M."/>
            <person name="Sun H."/>
            <person name="Tritt A."/>
            <person name="Yoshinaga Y."/>
            <person name="Zwiers L.-H."/>
            <person name="Turgeon B."/>
            <person name="Goodwin S."/>
            <person name="Spatafora J."/>
            <person name="Crous P."/>
            <person name="Grigoriev I."/>
        </authorList>
    </citation>
    <scope>NUCLEOTIDE SEQUENCE</scope>
    <source>
        <strain evidence="1">CBS 119687</strain>
    </source>
</reference>
<dbReference type="EMBL" id="ML977517">
    <property type="protein sequence ID" value="KAF2125234.1"/>
    <property type="molecule type" value="Genomic_DNA"/>
</dbReference>
<proteinExistence type="predicted"/>
<dbReference type="OrthoDB" id="3776601at2759"/>
<dbReference type="RefSeq" id="XP_033519626.1">
    <property type="nucleotide sequence ID" value="XM_033670896.1"/>
</dbReference>
<protein>
    <submittedName>
        <fullName evidence="1">Uncharacterized protein</fullName>
    </submittedName>
</protein>
<dbReference type="GeneID" id="54411328"/>
<keyword evidence="2" id="KW-1185">Reference proteome</keyword>
<name>A0A6A6A229_9PLEO</name>
<evidence type="ECO:0000313" key="1">
    <source>
        <dbReference type="EMBL" id="KAF2125234.1"/>
    </source>
</evidence>
<dbReference type="AlphaFoldDB" id="A0A6A6A229"/>
<gene>
    <name evidence="1" type="ORF">P153DRAFT_390086</name>
</gene>
<dbReference type="Proteomes" id="UP000799771">
    <property type="component" value="Unassembled WGS sequence"/>
</dbReference>
<organism evidence="1 2">
    <name type="scientific">Dothidotthia symphoricarpi CBS 119687</name>
    <dbReference type="NCBI Taxonomy" id="1392245"/>
    <lineage>
        <taxon>Eukaryota</taxon>
        <taxon>Fungi</taxon>
        <taxon>Dikarya</taxon>
        <taxon>Ascomycota</taxon>
        <taxon>Pezizomycotina</taxon>
        <taxon>Dothideomycetes</taxon>
        <taxon>Pleosporomycetidae</taxon>
        <taxon>Pleosporales</taxon>
        <taxon>Dothidotthiaceae</taxon>
        <taxon>Dothidotthia</taxon>
    </lineage>
</organism>